<evidence type="ECO:0000313" key="2">
    <source>
        <dbReference type="EMBL" id="MCA9381673.1"/>
    </source>
</evidence>
<evidence type="ECO:0000313" key="3">
    <source>
        <dbReference type="Proteomes" id="UP000775877"/>
    </source>
</evidence>
<dbReference type="InterPro" id="IPR029068">
    <property type="entry name" value="Glyas_Bleomycin-R_OHBP_Dase"/>
</dbReference>
<dbReference type="InterPro" id="IPR037523">
    <property type="entry name" value="VOC_core"/>
</dbReference>
<protein>
    <submittedName>
        <fullName evidence="2">VOC family protein</fullName>
    </submittedName>
</protein>
<evidence type="ECO:0000259" key="1">
    <source>
        <dbReference type="PROSITE" id="PS51819"/>
    </source>
</evidence>
<name>A0A955RH76_9BACT</name>
<organism evidence="2 3">
    <name type="scientific">Candidatus Dojkabacteria bacterium</name>
    <dbReference type="NCBI Taxonomy" id="2099670"/>
    <lineage>
        <taxon>Bacteria</taxon>
        <taxon>Candidatus Dojkabacteria</taxon>
    </lineage>
</organism>
<reference evidence="2" key="2">
    <citation type="journal article" date="2021" name="Microbiome">
        <title>Successional dynamics and alternative stable states in a saline activated sludge microbial community over 9 years.</title>
        <authorList>
            <person name="Wang Y."/>
            <person name="Ye J."/>
            <person name="Ju F."/>
            <person name="Liu L."/>
            <person name="Boyd J.A."/>
            <person name="Deng Y."/>
            <person name="Parks D.H."/>
            <person name="Jiang X."/>
            <person name="Yin X."/>
            <person name="Woodcroft B.J."/>
            <person name="Tyson G.W."/>
            <person name="Hugenholtz P."/>
            <person name="Polz M.F."/>
            <person name="Zhang T."/>
        </authorList>
    </citation>
    <scope>NUCLEOTIDE SEQUENCE</scope>
    <source>
        <strain evidence="2">HKST-UBA13</strain>
    </source>
</reference>
<dbReference type="Proteomes" id="UP000775877">
    <property type="component" value="Unassembled WGS sequence"/>
</dbReference>
<sequence>MKAESLPFIVKYASAIKETTNFWSDLDFSIVENEEDKVVIDLGQLEIHYVDENTEPFEEYKFATAKQGRGIGSLIYLEIEGLSELFKKLRKLSPRILTEIKANHWDGREFMFSDPDGYLFVAFSMKQ</sequence>
<gene>
    <name evidence="2" type="ORF">KC678_05385</name>
</gene>
<reference evidence="2" key="1">
    <citation type="submission" date="2020-04" db="EMBL/GenBank/DDBJ databases">
        <authorList>
            <person name="Zhang T."/>
        </authorList>
    </citation>
    <scope>NUCLEOTIDE SEQUENCE</scope>
    <source>
        <strain evidence="2">HKST-UBA13</strain>
    </source>
</reference>
<dbReference type="EMBL" id="JAGQLJ010000155">
    <property type="protein sequence ID" value="MCA9381673.1"/>
    <property type="molecule type" value="Genomic_DNA"/>
</dbReference>
<dbReference type="SUPFAM" id="SSF54593">
    <property type="entry name" value="Glyoxalase/Bleomycin resistance protein/Dihydroxybiphenyl dioxygenase"/>
    <property type="match status" value="1"/>
</dbReference>
<accession>A0A955RH76</accession>
<proteinExistence type="predicted"/>
<comment type="caution">
    <text evidence="2">The sequence shown here is derived from an EMBL/GenBank/DDBJ whole genome shotgun (WGS) entry which is preliminary data.</text>
</comment>
<dbReference type="Pfam" id="PF00903">
    <property type="entry name" value="Glyoxalase"/>
    <property type="match status" value="1"/>
</dbReference>
<feature type="domain" description="VOC" evidence="1">
    <location>
        <begin position="5"/>
        <end position="125"/>
    </location>
</feature>
<dbReference type="AlphaFoldDB" id="A0A955RH76"/>
<dbReference type="Gene3D" id="3.10.180.10">
    <property type="entry name" value="2,3-Dihydroxybiphenyl 1,2-Dioxygenase, domain 1"/>
    <property type="match status" value="1"/>
</dbReference>
<dbReference type="PROSITE" id="PS51819">
    <property type="entry name" value="VOC"/>
    <property type="match status" value="1"/>
</dbReference>
<dbReference type="InterPro" id="IPR004360">
    <property type="entry name" value="Glyas_Fos-R_dOase_dom"/>
</dbReference>